<dbReference type="InterPro" id="IPR036286">
    <property type="entry name" value="LexA/Signal_pep-like_sf"/>
</dbReference>
<dbReference type="RefSeq" id="WP_342704245.1">
    <property type="nucleotide sequence ID" value="NZ_CP109821.1"/>
</dbReference>
<organism evidence="5 6">
    <name type="scientific">Burkholderia arboris</name>
    <dbReference type="NCBI Taxonomy" id="488730"/>
    <lineage>
        <taxon>Bacteria</taxon>
        <taxon>Pseudomonadati</taxon>
        <taxon>Pseudomonadota</taxon>
        <taxon>Betaproteobacteria</taxon>
        <taxon>Burkholderiales</taxon>
        <taxon>Burkholderiaceae</taxon>
        <taxon>Burkholderia</taxon>
        <taxon>Burkholderia cepacia complex</taxon>
    </lineage>
</organism>
<accession>A0ABZ3DK99</accession>
<name>A0ABZ3DK99_9BURK</name>
<keyword evidence="6" id="KW-1185">Reference proteome</keyword>
<dbReference type="Pfam" id="PF00717">
    <property type="entry name" value="Peptidase_S24"/>
    <property type="match status" value="1"/>
</dbReference>
<keyword evidence="2" id="KW-0238">DNA-binding</keyword>
<evidence type="ECO:0000313" key="6">
    <source>
        <dbReference type="Proteomes" id="UP001448498"/>
    </source>
</evidence>
<dbReference type="PANTHER" id="PTHR40661:SF2">
    <property type="entry name" value="HTH-TYPE TRANSCRIPTIONAL REGULATOR PRTR"/>
    <property type="match status" value="1"/>
</dbReference>
<dbReference type="Gene3D" id="2.10.109.10">
    <property type="entry name" value="Umud Fragment, subunit A"/>
    <property type="match status" value="1"/>
</dbReference>
<evidence type="ECO:0000313" key="5">
    <source>
        <dbReference type="EMBL" id="XAE49559.1"/>
    </source>
</evidence>
<keyword evidence="3" id="KW-0804">Transcription</keyword>
<dbReference type="Proteomes" id="UP001448498">
    <property type="component" value="Chromosome 1"/>
</dbReference>
<proteinExistence type="predicted"/>
<dbReference type="InterPro" id="IPR015927">
    <property type="entry name" value="Peptidase_S24_S26A/B/C"/>
</dbReference>
<gene>
    <name evidence="5" type="ORF">OHZ10_08025</name>
</gene>
<protein>
    <submittedName>
        <fullName evidence="5">S24 family peptidase</fullName>
    </submittedName>
</protein>
<dbReference type="InterPro" id="IPR010982">
    <property type="entry name" value="Lambda_DNA-bd_dom_sf"/>
</dbReference>
<evidence type="ECO:0000256" key="3">
    <source>
        <dbReference type="ARBA" id="ARBA00023163"/>
    </source>
</evidence>
<evidence type="ECO:0000259" key="4">
    <source>
        <dbReference type="Pfam" id="PF00717"/>
    </source>
</evidence>
<feature type="domain" description="Peptidase S24/S26A/S26B/S26C" evidence="4">
    <location>
        <begin position="134"/>
        <end position="253"/>
    </location>
</feature>
<dbReference type="PANTHER" id="PTHR40661">
    <property type="match status" value="1"/>
</dbReference>
<sequence length="265" mass="29731">MEKVMHETARRLFEAAKKARSDIETPADLARALNQSEQTINNWSYRGNGVSKQGRLLAQKELGISATWIEEGAGAMFTAAEHKSGATGGAGMRQDEALIKRLLPDDKGNVVTWERPEDLEPDEDRVWIDRYDYRFSAGTGLIQWEIRQKKALPFDIGFFKALGVKPQDCKLAQVHGPSMEPYLFNRDLMMICTTRNQVRDGRIYAVYFEEEALVKQVFKEPEGALRLHSYNTDFPDRVIAADQLASLQIAGEVMYRSGSGPAGGN</sequence>
<dbReference type="CDD" id="cd06529">
    <property type="entry name" value="S24_LexA-like"/>
    <property type="match status" value="1"/>
</dbReference>
<dbReference type="EMBL" id="CP109821">
    <property type="protein sequence ID" value="XAE49559.1"/>
    <property type="molecule type" value="Genomic_DNA"/>
</dbReference>
<evidence type="ECO:0000256" key="2">
    <source>
        <dbReference type="ARBA" id="ARBA00023125"/>
    </source>
</evidence>
<dbReference type="Gene3D" id="1.10.260.40">
    <property type="entry name" value="lambda repressor-like DNA-binding domains"/>
    <property type="match status" value="1"/>
</dbReference>
<reference evidence="5 6" key="1">
    <citation type="submission" date="2022-10" db="EMBL/GenBank/DDBJ databases">
        <title>Genomic of Burkholderia cepacia PN-1.</title>
        <authorList>
            <person name="Yang Y."/>
            <person name="Guan H."/>
            <person name="Huang J."/>
        </authorList>
    </citation>
    <scope>NUCLEOTIDE SEQUENCE [LARGE SCALE GENOMIC DNA]</scope>
    <source>
        <strain evidence="5 6">PN-1</strain>
    </source>
</reference>
<keyword evidence="1" id="KW-0805">Transcription regulation</keyword>
<dbReference type="InterPro" id="IPR039418">
    <property type="entry name" value="LexA-like"/>
</dbReference>
<dbReference type="SUPFAM" id="SSF51306">
    <property type="entry name" value="LexA/Signal peptidase"/>
    <property type="match status" value="1"/>
</dbReference>
<evidence type="ECO:0000256" key="1">
    <source>
        <dbReference type="ARBA" id="ARBA00023015"/>
    </source>
</evidence>